<dbReference type="RefSeq" id="WP_246425050.1">
    <property type="nucleotide sequence ID" value="NZ_JACCFO010000001.1"/>
</dbReference>
<protein>
    <submittedName>
        <fullName evidence="3">Acyl-coenzyme A thioesterase PaaI-like protein</fullName>
    </submittedName>
</protein>
<evidence type="ECO:0000313" key="3">
    <source>
        <dbReference type="EMBL" id="NYI95818.1"/>
    </source>
</evidence>
<dbReference type="PANTHER" id="PTHR38110">
    <property type="entry name" value="CHROMOSOME 23, WHOLE GENOME SHOTGUN SEQUENCE"/>
    <property type="match status" value="1"/>
</dbReference>
<feature type="domain" description="Acyl-CoA thioesterase-like C-terminal" evidence="2">
    <location>
        <begin position="156"/>
        <end position="282"/>
    </location>
</feature>
<dbReference type="InterPro" id="IPR049449">
    <property type="entry name" value="TesB_ACOT8-like_N"/>
</dbReference>
<dbReference type="AlphaFoldDB" id="A0A853BJX7"/>
<sequence length="286" mass="30819">MTRFDTATAVTPTAEGRYAADLDPGYLIGKAMNGGYLMAVMQRAALAASPHPHAVSSSFHFLRPAGPGPAEVEATVLKSGRTVTTVRLDLRQGDTLAVTGTIATGTMDGAAQPEYTVAPPAVPPIGECRRYDPRIAARAASSGEPTEEQYAQATKDVADFTGRVAQYYSEDTWRRFRGADPEPVPELLGHVHLAEEDGDPVPADTALFLPLAVDALPPVVTVFGTWRWAPTVELTWHMRAVPEPGPLVFRSRADVVSDGWFDETVDLWDVKGRLVAQSRQLARGGR</sequence>
<organism evidence="3 4">
    <name type="scientific">Streptomonospora nanhaiensis</name>
    <dbReference type="NCBI Taxonomy" id="1323731"/>
    <lineage>
        <taxon>Bacteria</taxon>
        <taxon>Bacillati</taxon>
        <taxon>Actinomycetota</taxon>
        <taxon>Actinomycetes</taxon>
        <taxon>Streptosporangiales</taxon>
        <taxon>Nocardiopsidaceae</taxon>
        <taxon>Streptomonospora</taxon>
    </lineage>
</organism>
<dbReference type="PANTHER" id="PTHR38110:SF1">
    <property type="entry name" value="THIOESTERASE DOMAIN-CONTAINING PROTEIN"/>
    <property type="match status" value="1"/>
</dbReference>
<keyword evidence="4" id="KW-1185">Reference proteome</keyword>
<gene>
    <name evidence="3" type="ORF">HNR12_002095</name>
</gene>
<dbReference type="Pfam" id="PF20789">
    <property type="entry name" value="4HBT_3C"/>
    <property type="match status" value="1"/>
</dbReference>
<dbReference type="InterPro" id="IPR052389">
    <property type="entry name" value="Sec_Metab_Biosynth-Assoc"/>
</dbReference>
<evidence type="ECO:0000259" key="2">
    <source>
        <dbReference type="Pfam" id="PF20789"/>
    </source>
</evidence>
<evidence type="ECO:0000259" key="1">
    <source>
        <dbReference type="Pfam" id="PF13622"/>
    </source>
</evidence>
<dbReference type="Proteomes" id="UP000575985">
    <property type="component" value="Unassembled WGS sequence"/>
</dbReference>
<feature type="domain" description="Acyl-CoA thioesterase-like N-terminal HotDog" evidence="1">
    <location>
        <begin position="27"/>
        <end position="103"/>
    </location>
</feature>
<dbReference type="InterPro" id="IPR042171">
    <property type="entry name" value="Acyl-CoA_hotdog"/>
</dbReference>
<evidence type="ECO:0000313" key="4">
    <source>
        <dbReference type="Proteomes" id="UP000575985"/>
    </source>
</evidence>
<dbReference type="InterPro" id="IPR049450">
    <property type="entry name" value="ACOT8-like_C"/>
</dbReference>
<dbReference type="EMBL" id="JACCFO010000001">
    <property type="protein sequence ID" value="NYI95818.1"/>
    <property type="molecule type" value="Genomic_DNA"/>
</dbReference>
<dbReference type="Pfam" id="PF13622">
    <property type="entry name" value="4HBT_3"/>
    <property type="match status" value="1"/>
</dbReference>
<comment type="caution">
    <text evidence="3">The sequence shown here is derived from an EMBL/GenBank/DDBJ whole genome shotgun (WGS) entry which is preliminary data.</text>
</comment>
<proteinExistence type="predicted"/>
<accession>A0A853BJX7</accession>
<name>A0A853BJX7_9ACTN</name>
<reference evidence="3 4" key="1">
    <citation type="submission" date="2020-07" db="EMBL/GenBank/DDBJ databases">
        <title>Sequencing the genomes of 1000 actinobacteria strains.</title>
        <authorList>
            <person name="Klenk H.-P."/>
        </authorList>
    </citation>
    <scope>NUCLEOTIDE SEQUENCE [LARGE SCALE GENOMIC DNA]</scope>
    <source>
        <strain evidence="3 4">DSM 45927</strain>
    </source>
</reference>
<dbReference type="SUPFAM" id="SSF54637">
    <property type="entry name" value="Thioesterase/thiol ester dehydrase-isomerase"/>
    <property type="match status" value="2"/>
</dbReference>
<dbReference type="InterPro" id="IPR029069">
    <property type="entry name" value="HotDog_dom_sf"/>
</dbReference>
<dbReference type="Gene3D" id="2.40.160.210">
    <property type="entry name" value="Acyl-CoA thioesterase, double hotdog domain"/>
    <property type="match status" value="1"/>
</dbReference>